<comment type="cofactor">
    <cofactor evidence="1 14 15">
        <name>Zn(2+)</name>
        <dbReference type="ChEBI" id="CHEBI:29105"/>
    </cofactor>
</comment>
<accession>A0A841U4D9</accession>
<dbReference type="GO" id="GO:0055086">
    <property type="term" value="P:nucleobase-containing small molecule metabolic process"/>
    <property type="evidence" value="ECO:0007669"/>
    <property type="project" value="UniProtKB-ARBA"/>
</dbReference>
<dbReference type="InterPro" id="IPR016193">
    <property type="entry name" value="Cytidine_deaminase-like"/>
</dbReference>
<evidence type="ECO:0000256" key="4">
    <source>
        <dbReference type="ARBA" id="ARBA00012783"/>
    </source>
</evidence>
<dbReference type="PANTHER" id="PTHR11644">
    <property type="entry name" value="CYTIDINE DEAMINASE"/>
    <property type="match status" value="1"/>
</dbReference>
<dbReference type="GO" id="GO:0008270">
    <property type="term" value="F:zinc ion binding"/>
    <property type="evidence" value="ECO:0007669"/>
    <property type="project" value="UniProtKB-UniRule"/>
</dbReference>
<dbReference type="RefSeq" id="WP_185139446.1">
    <property type="nucleotide sequence ID" value="NZ_BORM01000014.1"/>
</dbReference>
<feature type="binding site" evidence="14">
    <location>
        <position position="72"/>
    </location>
    <ligand>
        <name>Zn(2+)</name>
        <dbReference type="ChEBI" id="CHEBI:29105"/>
        <note>catalytic</note>
    </ligand>
</feature>
<sequence length="159" mass="16993">MAESGINSIEAKERLNMEAWTNERLLEAAGEAMKRAYVPYSHFKVGAALLDSEGHVHYGCNVENAAYGPSNCAERTALFRAVADGHAAGSFRAIAVIGDTPGPITPCGVCRQVLSELCEPDMPVIMGNLRGDVKVMTVSELLPGAFSPRDLNAGKKDEE</sequence>
<evidence type="ECO:0000256" key="5">
    <source>
        <dbReference type="ARBA" id="ARBA00018266"/>
    </source>
</evidence>
<dbReference type="PROSITE" id="PS51747">
    <property type="entry name" value="CYT_DCMP_DEAMINASES_2"/>
    <property type="match status" value="1"/>
</dbReference>
<dbReference type="EC" id="3.5.4.5" evidence="4 15"/>
<evidence type="ECO:0000256" key="15">
    <source>
        <dbReference type="RuleBase" id="RU364006"/>
    </source>
</evidence>
<name>A0A841U4D9_9BACL</name>
<dbReference type="FunFam" id="3.40.140.10:FF:000008">
    <property type="entry name" value="Cytidine deaminase"/>
    <property type="match status" value="1"/>
</dbReference>
<comment type="catalytic activity">
    <reaction evidence="10 15">
        <text>2'-deoxycytidine + H2O + H(+) = 2'-deoxyuridine + NH4(+)</text>
        <dbReference type="Rhea" id="RHEA:13433"/>
        <dbReference type="ChEBI" id="CHEBI:15377"/>
        <dbReference type="ChEBI" id="CHEBI:15378"/>
        <dbReference type="ChEBI" id="CHEBI:15698"/>
        <dbReference type="ChEBI" id="CHEBI:16450"/>
        <dbReference type="ChEBI" id="CHEBI:28938"/>
        <dbReference type="EC" id="3.5.4.5"/>
    </reaction>
</comment>
<feature type="binding site" evidence="14">
    <location>
        <position position="110"/>
    </location>
    <ligand>
        <name>Zn(2+)</name>
        <dbReference type="ChEBI" id="CHEBI:29105"/>
        <note>catalytic</note>
    </ligand>
</feature>
<dbReference type="NCBIfam" id="NF004064">
    <property type="entry name" value="PRK05578.1"/>
    <property type="match status" value="1"/>
</dbReference>
<evidence type="ECO:0000256" key="9">
    <source>
        <dbReference type="ARBA" id="ARBA00032005"/>
    </source>
</evidence>
<evidence type="ECO:0000256" key="13">
    <source>
        <dbReference type="PIRSR" id="PIRSR606262-2"/>
    </source>
</evidence>
<feature type="binding site" evidence="14">
    <location>
        <position position="107"/>
    </location>
    <ligand>
        <name>Zn(2+)</name>
        <dbReference type="ChEBI" id="CHEBI:29105"/>
        <note>catalytic</note>
    </ligand>
</feature>
<protein>
    <recommendedName>
        <fullName evidence="5 15">Cytidine deaminase</fullName>
        <ecNumber evidence="4 15">3.5.4.5</ecNumber>
    </recommendedName>
    <alternativeName>
        <fullName evidence="9 15">Cytidine aminohydrolase</fullName>
    </alternativeName>
</protein>
<evidence type="ECO:0000313" key="17">
    <source>
        <dbReference type="EMBL" id="MBB6695466.1"/>
    </source>
</evidence>
<dbReference type="GO" id="GO:0042802">
    <property type="term" value="F:identical protein binding"/>
    <property type="evidence" value="ECO:0007669"/>
    <property type="project" value="UniProtKB-ARBA"/>
</dbReference>
<dbReference type="NCBIfam" id="TIGR01354">
    <property type="entry name" value="cyt_deam_tetra"/>
    <property type="match status" value="1"/>
</dbReference>
<dbReference type="PROSITE" id="PS00903">
    <property type="entry name" value="CYT_DCMP_DEAMINASES_1"/>
    <property type="match status" value="1"/>
</dbReference>
<dbReference type="GO" id="GO:0072527">
    <property type="term" value="P:pyrimidine-containing compound metabolic process"/>
    <property type="evidence" value="ECO:0007669"/>
    <property type="project" value="UniProtKB-ARBA"/>
</dbReference>
<dbReference type="Gene3D" id="3.40.140.10">
    <property type="entry name" value="Cytidine Deaminase, domain 2"/>
    <property type="match status" value="1"/>
</dbReference>
<dbReference type="InterPro" id="IPR050202">
    <property type="entry name" value="Cyt/Deoxycyt_deaminase"/>
</dbReference>
<evidence type="ECO:0000256" key="11">
    <source>
        <dbReference type="ARBA" id="ARBA00049558"/>
    </source>
</evidence>
<proteinExistence type="inferred from homology"/>
<dbReference type="InterPro" id="IPR016192">
    <property type="entry name" value="APOBEC/CMP_deaminase_Zn-bd"/>
</dbReference>
<dbReference type="InterPro" id="IPR002125">
    <property type="entry name" value="CMP_dCMP_dom"/>
</dbReference>
<keyword evidence="6 14" id="KW-0479">Metal-binding</keyword>
<dbReference type="GO" id="GO:0005829">
    <property type="term" value="C:cytosol"/>
    <property type="evidence" value="ECO:0007669"/>
    <property type="project" value="TreeGrafter"/>
</dbReference>
<feature type="domain" description="CMP/dCMP-type deaminase" evidence="16">
    <location>
        <begin position="20"/>
        <end position="149"/>
    </location>
</feature>
<dbReference type="InterPro" id="IPR006262">
    <property type="entry name" value="Cyt_deam_tetra"/>
</dbReference>
<comment type="catalytic activity">
    <reaction evidence="11 15">
        <text>cytidine + H2O + H(+) = uridine + NH4(+)</text>
        <dbReference type="Rhea" id="RHEA:16069"/>
        <dbReference type="ChEBI" id="CHEBI:15377"/>
        <dbReference type="ChEBI" id="CHEBI:15378"/>
        <dbReference type="ChEBI" id="CHEBI:16704"/>
        <dbReference type="ChEBI" id="CHEBI:17562"/>
        <dbReference type="ChEBI" id="CHEBI:28938"/>
        <dbReference type="EC" id="3.5.4.5"/>
    </reaction>
</comment>
<dbReference type="Proteomes" id="UP000553776">
    <property type="component" value="Unassembled WGS sequence"/>
</dbReference>
<dbReference type="EMBL" id="JACJVR010000128">
    <property type="protein sequence ID" value="MBB6695466.1"/>
    <property type="molecule type" value="Genomic_DNA"/>
</dbReference>
<dbReference type="Pfam" id="PF00383">
    <property type="entry name" value="dCMP_cyt_deam_1"/>
    <property type="match status" value="1"/>
</dbReference>
<keyword evidence="8 14" id="KW-0862">Zinc</keyword>
<evidence type="ECO:0000259" key="16">
    <source>
        <dbReference type="PROSITE" id="PS51747"/>
    </source>
</evidence>
<evidence type="ECO:0000256" key="8">
    <source>
        <dbReference type="ARBA" id="ARBA00022833"/>
    </source>
</evidence>
<evidence type="ECO:0000256" key="2">
    <source>
        <dbReference type="ARBA" id="ARBA00003949"/>
    </source>
</evidence>
<evidence type="ECO:0000256" key="1">
    <source>
        <dbReference type="ARBA" id="ARBA00001947"/>
    </source>
</evidence>
<dbReference type="GO" id="GO:0004126">
    <property type="term" value="F:cytidine deaminase activity"/>
    <property type="evidence" value="ECO:0007669"/>
    <property type="project" value="UniProtKB-UniRule"/>
</dbReference>
<dbReference type="CDD" id="cd01283">
    <property type="entry name" value="cytidine_deaminase"/>
    <property type="match status" value="1"/>
</dbReference>
<comment type="function">
    <text evidence="2 15">This enzyme scavenges exogenous and endogenous cytidine and 2'-deoxycytidine for UMP synthesis.</text>
</comment>
<feature type="binding site" evidence="13">
    <location>
        <begin position="61"/>
        <end position="67"/>
    </location>
    <ligand>
        <name>substrate</name>
    </ligand>
</feature>
<evidence type="ECO:0000256" key="6">
    <source>
        <dbReference type="ARBA" id="ARBA00022723"/>
    </source>
</evidence>
<evidence type="ECO:0000313" key="18">
    <source>
        <dbReference type="Proteomes" id="UP000553776"/>
    </source>
</evidence>
<evidence type="ECO:0000256" key="14">
    <source>
        <dbReference type="PIRSR" id="PIRSR606262-3"/>
    </source>
</evidence>
<keyword evidence="18" id="KW-1185">Reference proteome</keyword>
<reference evidence="17 18" key="1">
    <citation type="submission" date="2020-08" db="EMBL/GenBank/DDBJ databases">
        <title>Cohnella phylogeny.</title>
        <authorList>
            <person name="Dunlap C."/>
        </authorList>
    </citation>
    <scope>NUCLEOTIDE SEQUENCE [LARGE SCALE GENOMIC DNA]</scope>
    <source>
        <strain evidence="17 18">DSM 25239</strain>
    </source>
</reference>
<gene>
    <name evidence="17" type="primary">cdd</name>
    <name evidence="17" type="ORF">H7B90_29130</name>
</gene>
<comment type="caution">
    <text evidence="17">The sequence shown here is derived from an EMBL/GenBank/DDBJ whole genome shotgun (WGS) entry which is preliminary data.</text>
</comment>
<dbReference type="AlphaFoldDB" id="A0A841U4D9"/>
<dbReference type="SUPFAM" id="SSF53927">
    <property type="entry name" value="Cytidine deaminase-like"/>
    <property type="match status" value="1"/>
</dbReference>
<evidence type="ECO:0000256" key="10">
    <source>
        <dbReference type="ARBA" id="ARBA00049252"/>
    </source>
</evidence>
<dbReference type="PANTHER" id="PTHR11644:SF2">
    <property type="entry name" value="CYTIDINE DEAMINASE"/>
    <property type="match status" value="1"/>
</dbReference>
<evidence type="ECO:0000256" key="3">
    <source>
        <dbReference type="ARBA" id="ARBA00006576"/>
    </source>
</evidence>
<evidence type="ECO:0000256" key="12">
    <source>
        <dbReference type="PIRSR" id="PIRSR606262-1"/>
    </source>
</evidence>
<evidence type="ECO:0000256" key="7">
    <source>
        <dbReference type="ARBA" id="ARBA00022801"/>
    </source>
</evidence>
<comment type="similarity">
    <text evidence="3 15">Belongs to the cytidine and deoxycytidylate deaminase family.</text>
</comment>
<organism evidence="17 18">
    <name type="scientific">Cohnella xylanilytica</name>
    <dbReference type="NCBI Taxonomy" id="557555"/>
    <lineage>
        <taxon>Bacteria</taxon>
        <taxon>Bacillati</taxon>
        <taxon>Bacillota</taxon>
        <taxon>Bacilli</taxon>
        <taxon>Bacillales</taxon>
        <taxon>Paenibacillaceae</taxon>
        <taxon>Cohnella</taxon>
    </lineage>
</organism>
<feature type="active site" description="Proton donor" evidence="12">
    <location>
        <position position="74"/>
    </location>
</feature>
<keyword evidence="7 15" id="KW-0378">Hydrolase</keyword>